<dbReference type="Gene3D" id="3.50.50.60">
    <property type="entry name" value="FAD/NAD(P)-binding domain"/>
    <property type="match status" value="2"/>
</dbReference>
<evidence type="ECO:0000313" key="5">
    <source>
        <dbReference type="Proteomes" id="UP000177515"/>
    </source>
</evidence>
<evidence type="ECO:0000256" key="1">
    <source>
        <dbReference type="ARBA" id="ARBA00009410"/>
    </source>
</evidence>
<dbReference type="SUPFAM" id="SSF54373">
    <property type="entry name" value="FAD-linked reductases, C-terminal domain"/>
    <property type="match status" value="1"/>
</dbReference>
<gene>
    <name evidence="4" type="ORF">BKK80_29195</name>
</gene>
<keyword evidence="5" id="KW-1185">Reference proteome</keyword>
<dbReference type="PANTHER" id="PTHR13847">
    <property type="entry name" value="SARCOSINE DEHYDROGENASE-RELATED"/>
    <property type="match status" value="1"/>
</dbReference>
<protein>
    <submittedName>
        <fullName evidence="4">Amino acid dehydrogenase</fullName>
    </submittedName>
</protein>
<evidence type="ECO:0000313" key="4">
    <source>
        <dbReference type="EMBL" id="AOZ09777.1"/>
    </source>
</evidence>
<dbReference type="NCBIfam" id="NF001933">
    <property type="entry name" value="PRK00711.1"/>
    <property type="match status" value="1"/>
</dbReference>
<dbReference type="SUPFAM" id="SSF51905">
    <property type="entry name" value="FAD/NAD(P)-binding domain"/>
    <property type="match status" value="1"/>
</dbReference>
<dbReference type="Gene3D" id="3.30.9.10">
    <property type="entry name" value="D-Amino Acid Oxidase, subunit A, domain 2"/>
    <property type="match status" value="1"/>
</dbReference>
<dbReference type="Proteomes" id="UP000177515">
    <property type="component" value="Chromosome 2"/>
</dbReference>
<dbReference type="RefSeq" id="WP_071072330.1">
    <property type="nucleotide sequence ID" value="NZ_CP017755.1"/>
</dbReference>
<reference evidence="4 5" key="1">
    <citation type="submission" date="2016-10" db="EMBL/GenBank/DDBJ databases">
        <title>Complete genome sequences of three Cupriavidus strains isolated from various Malaysian environments.</title>
        <authorList>
            <person name="Abdullah A.A.-A."/>
            <person name="Shafie N.A.H."/>
            <person name="Lau N.S."/>
        </authorList>
    </citation>
    <scope>NUCLEOTIDE SEQUENCE [LARGE SCALE GENOMIC DNA]</scope>
    <source>
        <strain evidence="4 5">USMAA1020</strain>
    </source>
</reference>
<keyword evidence="2" id="KW-0560">Oxidoreductase</keyword>
<proteinExistence type="inferred from homology"/>
<dbReference type="EMBL" id="CP017755">
    <property type="protein sequence ID" value="AOZ09777.1"/>
    <property type="molecule type" value="Genomic_DNA"/>
</dbReference>
<evidence type="ECO:0000256" key="2">
    <source>
        <dbReference type="ARBA" id="ARBA00023002"/>
    </source>
</evidence>
<comment type="similarity">
    <text evidence="1">Belongs to the DadA oxidoreductase family.</text>
</comment>
<evidence type="ECO:0000259" key="3">
    <source>
        <dbReference type="Pfam" id="PF01266"/>
    </source>
</evidence>
<organism evidence="4 5">
    <name type="scientific">Cupriavidus malaysiensis</name>
    <dbReference type="NCBI Taxonomy" id="367825"/>
    <lineage>
        <taxon>Bacteria</taxon>
        <taxon>Pseudomonadati</taxon>
        <taxon>Pseudomonadota</taxon>
        <taxon>Betaproteobacteria</taxon>
        <taxon>Burkholderiales</taxon>
        <taxon>Burkholderiaceae</taxon>
        <taxon>Cupriavidus</taxon>
    </lineage>
</organism>
<sequence length="426" mass="46275">MKVVVIGGGVIGTATAYWLNRQGAEVTLVEREPDVARQTSAGNAGVIAPGYVTPWAAPGMPAKILKYLLKPAAPVIFRPQLSLRQWRWIGRWLGNCELARYRVNKLRMQRVAYYSRACLHEFLRDHPLDYGRSQGYLQLFRSRYDEELARPALALLAEAGIPHRLLDAAQCVEIEPALARAPVAPLSGLYLPEDEAGDCAVFTRELRALCEQGGVRFRFGARVARLEAAGGRVSAVQLEQLEPLEPLEAGPQRLPCDALVMAAGVDSHTLLDPLGIALPLYPVKGYSATLQITDAEAAPRAAVMDESLKTAITRMGNQVRVAGTAELGDDRLALREASLKTLRQVMADWFPGAGDMAGARYWVGRRPMTPDGPPILGPTSHANLFLNVGHGSTGWAMSMGSGRVVADLVLGRKPEIDLDGLTLARY</sequence>
<dbReference type="InterPro" id="IPR036188">
    <property type="entry name" value="FAD/NAD-bd_sf"/>
</dbReference>
<feature type="domain" description="FAD dependent oxidoreductase" evidence="3">
    <location>
        <begin position="2"/>
        <end position="408"/>
    </location>
</feature>
<dbReference type="Pfam" id="PF01266">
    <property type="entry name" value="DAO"/>
    <property type="match status" value="1"/>
</dbReference>
<name>A0ABN4TRD9_9BURK</name>
<dbReference type="PANTHER" id="PTHR13847:SF280">
    <property type="entry name" value="D-AMINO ACID DEHYDROGENASE"/>
    <property type="match status" value="1"/>
</dbReference>
<accession>A0ABN4TRD9</accession>
<dbReference type="InterPro" id="IPR006076">
    <property type="entry name" value="FAD-dep_OxRdtase"/>
</dbReference>